<sequence>MVVRGGWLGLTIATSGDVLVVGDGWKWLWRVNLGLRMSGRGEVNGMEKGTRVVLDGGSKVHGGWRGRGGPVR</sequence>
<keyword evidence="2" id="KW-1185">Reference proteome</keyword>
<protein>
    <submittedName>
        <fullName evidence="1">Uncharacterized protein</fullName>
    </submittedName>
</protein>
<reference evidence="1" key="1">
    <citation type="submission" date="2023-10" db="EMBL/GenBank/DDBJ databases">
        <authorList>
            <person name="Domelevo Entfellner J.-B."/>
        </authorList>
    </citation>
    <scope>NUCLEOTIDE SEQUENCE</scope>
</reference>
<name>A0AA86W067_9FABA</name>
<dbReference type="EMBL" id="OY731405">
    <property type="protein sequence ID" value="CAJ1972055.1"/>
    <property type="molecule type" value="Genomic_DNA"/>
</dbReference>
<dbReference type="AlphaFoldDB" id="A0AA86W067"/>
<accession>A0AA86W067</accession>
<proteinExistence type="predicted"/>
<evidence type="ECO:0000313" key="1">
    <source>
        <dbReference type="EMBL" id="CAJ1972055.1"/>
    </source>
</evidence>
<organism evidence="1 2">
    <name type="scientific">Sphenostylis stenocarpa</name>
    <dbReference type="NCBI Taxonomy" id="92480"/>
    <lineage>
        <taxon>Eukaryota</taxon>
        <taxon>Viridiplantae</taxon>
        <taxon>Streptophyta</taxon>
        <taxon>Embryophyta</taxon>
        <taxon>Tracheophyta</taxon>
        <taxon>Spermatophyta</taxon>
        <taxon>Magnoliopsida</taxon>
        <taxon>eudicotyledons</taxon>
        <taxon>Gunneridae</taxon>
        <taxon>Pentapetalae</taxon>
        <taxon>rosids</taxon>
        <taxon>fabids</taxon>
        <taxon>Fabales</taxon>
        <taxon>Fabaceae</taxon>
        <taxon>Papilionoideae</taxon>
        <taxon>50 kb inversion clade</taxon>
        <taxon>NPAAA clade</taxon>
        <taxon>indigoferoid/millettioid clade</taxon>
        <taxon>Phaseoleae</taxon>
        <taxon>Sphenostylis</taxon>
    </lineage>
</organism>
<evidence type="ECO:0000313" key="2">
    <source>
        <dbReference type="Proteomes" id="UP001189624"/>
    </source>
</evidence>
<dbReference type="Proteomes" id="UP001189624">
    <property type="component" value="Chromosome 8"/>
</dbReference>
<gene>
    <name evidence="1" type="ORF">AYBTSS11_LOCUS24067</name>
</gene>
<dbReference type="Gramene" id="rna-AYBTSS11_LOCUS24067">
    <property type="protein sequence ID" value="CAJ1972055.1"/>
    <property type="gene ID" value="gene-AYBTSS11_LOCUS24067"/>
</dbReference>